<evidence type="ECO:0000256" key="1">
    <source>
        <dbReference type="SAM" id="SignalP"/>
    </source>
</evidence>
<name>A0AAN7Z0M0_9MYCE</name>
<comment type="caution">
    <text evidence="2">The sequence shown here is derived from an EMBL/GenBank/DDBJ whole genome shotgun (WGS) entry which is preliminary data.</text>
</comment>
<keyword evidence="3" id="KW-1185">Reference proteome</keyword>
<evidence type="ECO:0000313" key="3">
    <source>
        <dbReference type="Proteomes" id="UP001344447"/>
    </source>
</evidence>
<keyword evidence="1" id="KW-0732">Signal</keyword>
<proteinExistence type="predicted"/>
<dbReference type="AlphaFoldDB" id="A0AAN7Z0M0"/>
<organism evidence="2 3">
    <name type="scientific">Dictyostelium firmibasis</name>
    <dbReference type="NCBI Taxonomy" id="79012"/>
    <lineage>
        <taxon>Eukaryota</taxon>
        <taxon>Amoebozoa</taxon>
        <taxon>Evosea</taxon>
        <taxon>Eumycetozoa</taxon>
        <taxon>Dictyostelia</taxon>
        <taxon>Dictyosteliales</taxon>
        <taxon>Dictyosteliaceae</taxon>
        <taxon>Dictyostelium</taxon>
    </lineage>
</organism>
<sequence length="355" mass="40758">MTPPIKILLFVFFISFYKVLSYTLNSSTSSSSSSSSPKDFILSISTLESENNENLKQLILINPWTSSTNKLISNSTINIQYEILDILFVDFVENTVVLLCENEVNEFLLVSLEDINCETPSISSISEITSNINQNEISYILQKYIFNYKIGYIPIELKSNQTYYIMELNFPNNIVNFIELETPNIDLNQIQLIQGFDYTNKIMYISYKTDSNNEFNLITYNPMNATKSQRIFQSINNIETEINMIFTDINGQIYMIIPDSISLNLTICKLNLSTSTCDQIYISSLNIDVANSDYHFLPYFLNQDKSSLILLSIVDNVNLNVEIIDINNNFITTNIIIESGQWSNSENLIWSKFAF</sequence>
<dbReference type="EMBL" id="JAVFKY010000003">
    <property type="protein sequence ID" value="KAK5579725.1"/>
    <property type="molecule type" value="Genomic_DNA"/>
</dbReference>
<evidence type="ECO:0000313" key="2">
    <source>
        <dbReference type="EMBL" id="KAK5579725.1"/>
    </source>
</evidence>
<reference evidence="2 3" key="1">
    <citation type="submission" date="2023-11" db="EMBL/GenBank/DDBJ databases">
        <title>Dfirmibasis_genome.</title>
        <authorList>
            <person name="Edelbroek B."/>
            <person name="Kjellin J."/>
            <person name="Jerlstrom-Hultqvist J."/>
            <person name="Soderbom F."/>
        </authorList>
    </citation>
    <scope>NUCLEOTIDE SEQUENCE [LARGE SCALE GENOMIC DNA]</scope>
    <source>
        <strain evidence="2 3">TNS-C-14</strain>
    </source>
</reference>
<gene>
    <name evidence="2" type="ORF">RB653_009411</name>
</gene>
<feature type="chain" id="PRO_5042853898" evidence="1">
    <location>
        <begin position="22"/>
        <end position="355"/>
    </location>
</feature>
<dbReference type="Proteomes" id="UP001344447">
    <property type="component" value="Unassembled WGS sequence"/>
</dbReference>
<protein>
    <submittedName>
        <fullName evidence="2">Uncharacterized protein</fullName>
    </submittedName>
</protein>
<feature type="signal peptide" evidence="1">
    <location>
        <begin position="1"/>
        <end position="21"/>
    </location>
</feature>
<accession>A0AAN7Z0M0</accession>